<proteinExistence type="predicted"/>
<evidence type="ECO:0000313" key="1">
    <source>
        <dbReference type="EMBL" id="AJQ92580.1"/>
    </source>
</evidence>
<organism evidence="1 2">
    <name type="scientific">Gynuella sunshinyii YC6258</name>
    <dbReference type="NCBI Taxonomy" id="1445510"/>
    <lineage>
        <taxon>Bacteria</taxon>
        <taxon>Pseudomonadati</taxon>
        <taxon>Pseudomonadota</taxon>
        <taxon>Gammaproteobacteria</taxon>
        <taxon>Oceanospirillales</taxon>
        <taxon>Saccharospirillaceae</taxon>
        <taxon>Gynuella</taxon>
    </lineage>
</organism>
<dbReference type="AlphaFoldDB" id="A0A0C5UZ19"/>
<sequence>MAGSKNSIVFAHYGYFFFTLADNDYNGTSEMLSTEQVCF</sequence>
<reference evidence="1 2" key="1">
    <citation type="submission" date="2014-01" db="EMBL/GenBank/DDBJ databases">
        <title>Full genme sequencing of cellulolytic bacterium Gynuella sunshinyii YC6258T gen. nov., sp. nov.</title>
        <authorList>
            <person name="Khan H."/>
            <person name="Chung E.J."/>
            <person name="Chung Y.R."/>
        </authorList>
    </citation>
    <scope>NUCLEOTIDE SEQUENCE [LARGE SCALE GENOMIC DNA]</scope>
    <source>
        <strain evidence="1 2">YC6258</strain>
    </source>
</reference>
<protein>
    <submittedName>
        <fullName evidence="1">Uncharacterized protein</fullName>
    </submittedName>
</protein>
<dbReference type="STRING" id="1445510.YC6258_00530"/>
<dbReference type="KEGG" id="gsn:YC6258_00530"/>
<dbReference type="EMBL" id="CP007142">
    <property type="protein sequence ID" value="AJQ92580.1"/>
    <property type="molecule type" value="Genomic_DNA"/>
</dbReference>
<dbReference type="Proteomes" id="UP000032266">
    <property type="component" value="Chromosome"/>
</dbReference>
<accession>A0A0C5UZ19</accession>
<name>A0A0C5UZ19_9GAMM</name>
<keyword evidence="2" id="KW-1185">Reference proteome</keyword>
<gene>
    <name evidence="1" type="ORF">YC6258_00530</name>
</gene>
<evidence type="ECO:0000313" key="2">
    <source>
        <dbReference type="Proteomes" id="UP000032266"/>
    </source>
</evidence>
<dbReference type="HOGENOM" id="CLU_3310507_0_0_6"/>